<dbReference type="EMBL" id="JBHSOH010000015">
    <property type="protein sequence ID" value="MFC5849168.1"/>
    <property type="molecule type" value="Genomic_DNA"/>
</dbReference>
<organism evidence="1 2">
    <name type="scientific">Deinococcus petrolearius</name>
    <dbReference type="NCBI Taxonomy" id="1751295"/>
    <lineage>
        <taxon>Bacteria</taxon>
        <taxon>Thermotogati</taxon>
        <taxon>Deinococcota</taxon>
        <taxon>Deinococci</taxon>
        <taxon>Deinococcales</taxon>
        <taxon>Deinococcaceae</taxon>
        <taxon>Deinococcus</taxon>
    </lineage>
</organism>
<protein>
    <submittedName>
        <fullName evidence="1">Uncharacterized protein</fullName>
    </submittedName>
</protein>
<dbReference type="Proteomes" id="UP001595979">
    <property type="component" value="Unassembled WGS sequence"/>
</dbReference>
<evidence type="ECO:0000313" key="1">
    <source>
        <dbReference type="EMBL" id="MFC5849168.1"/>
    </source>
</evidence>
<accession>A0ABW1DMI6</accession>
<proteinExistence type="predicted"/>
<gene>
    <name evidence="1" type="ORF">ACFPQ6_12700</name>
</gene>
<name>A0ABW1DMI6_9DEIO</name>
<keyword evidence="2" id="KW-1185">Reference proteome</keyword>
<sequence>MMIDDHTKAIHLAYLKERSVDEYDLARLFFELQDITTLEEAKAQAIPMCPKELEIVFSRERPVLPQFEPAP</sequence>
<reference evidence="2" key="1">
    <citation type="journal article" date="2019" name="Int. J. Syst. Evol. Microbiol.">
        <title>The Global Catalogue of Microorganisms (GCM) 10K type strain sequencing project: providing services to taxonomists for standard genome sequencing and annotation.</title>
        <authorList>
            <consortium name="The Broad Institute Genomics Platform"/>
            <consortium name="The Broad Institute Genome Sequencing Center for Infectious Disease"/>
            <person name="Wu L."/>
            <person name="Ma J."/>
        </authorList>
    </citation>
    <scope>NUCLEOTIDE SEQUENCE [LARGE SCALE GENOMIC DNA]</scope>
    <source>
        <strain evidence="2">CGMCC 1.15053</strain>
    </source>
</reference>
<evidence type="ECO:0000313" key="2">
    <source>
        <dbReference type="Proteomes" id="UP001595979"/>
    </source>
</evidence>
<dbReference type="RefSeq" id="WP_380049974.1">
    <property type="nucleotide sequence ID" value="NZ_JBHSOH010000015.1"/>
</dbReference>
<comment type="caution">
    <text evidence="1">The sequence shown here is derived from an EMBL/GenBank/DDBJ whole genome shotgun (WGS) entry which is preliminary data.</text>
</comment>